<protein>
    <recommendedName>
        <fullName evidence="3">Dynactin subunit 6</fullName>
    </recommendedName>
</protein>
<gene>
    <name evidence="7" type="primary">LOC100180245</name>
</gene>
<name>F6WCM2_CIOIN</name>
<reference evidence="7" key="3">
    <citation type="submission" date="2025-09" db="UniProtKB">
        <authorList>
            <consortium name="Ensembl"/>
        </authorList>
    </citation>
    <scope>IDENTIFICATION</scope>
</reference>
<dbReference type="GO" id="GO:0007052">
    <property type="term" value="P:mitotic spindle organization"/>
    <property type="evidence" value="ECO:0000318"/>
    <property type="project" value="GO_Central"/>
</dbReference>
<evidence type="ECO:0000256" key="5">
    <source>
        <dbReference type="ARBA" id="ARBA00023212"/>
    </source>
</evidence>
<dbReference type="GO" id="GO:0005869">
    <property type="term" value="C:dynactin complex"/>
    <property type="evidence" value="ECO:0000318"/>
    <property type="project" value="GO_Central"/>
</dbReference>
<comment type="function">
    <text evidence="6">Part of the dynactin complex that activates the molecular motor dynein for ultra-processive transport along microtubules.</text>
</comment>
<dbReference type="GO" id="GO:0070840">
    <property type="term" value="F:dynein complex binding"/>
    <property type="evidence" value="ECO:0000318"/>
    <property type="project" value="GO_Central"/>
</dbReference>
<dbReference type="InParanoid" id="F6WCM2"/>
<evidence type="ECO:0000256" key="6">
    <source>
        <dbReference type="ARBA" id="ARBA00034687"/>
    </source>
</evidence>
<dbReference type="Ensembl" id="ENSCINT00000005799.3">
    <property type="protein sequence ID" value="ENSCINP00000005799.3"/>
    <property type="gene ID" value="ENSCING00000002842.3"/>
</dbReference>
<reference evidence="7" key="2">
    <citation type="submission" date="2025-08" db="UniProtKB">
        <authorList>
            <consortium name="Ensembl"/>
        </authorList>
    </citation>
    <scope>IDENTIFICATION</scope>
</reference>
<dbReference type="PANTHER" id="PTHR13072">
    <property type="entry name" value="DYNACTIN 6"/>
    <property type="match status" value="1"/>
</dbReference>
<keyword evidence="5" id="KW-0206">Cytoskeleton</keyword>
<dbReference type="FunCoup" id="F6WCM2">
    <property type="interactions" value="235"/>
</dbReference>
<dbReference type="SUPFAM" id="SSF51161">
    <property type="entry name" value="Trimeric LpxA-like enzymes"/>
    <property type="match status" value="1"/>
</dbReference>
<reference evidence="8" key="1">
    <citation type="journal article" date="2002" name="Science">
        <title>The draft genome of Ciona intestinalis: insights into chordate and vertebrate origins.</title>
        <authorList>
            <person name="Dehal P."/>
            <person name="Satou Y."/>
            <person name="Campbell R.K."/>
            <person name="Chapman J."/>
            <person name="Degnan B."/>
            <person name="De Tomaso A."/>
            <person name="Davidson B."/>
            <person name="Di Gregorio A."/>
            <person name="Gelpke M."/>
            <person name="Goodstein D.M."/>
            <person name="Harafuji N."/>
            <person name="Hastings K.E."/>
            <person name="Ho I."/>
            <person name="Hotta K."/>
            <person name="Huang W."/>
            <person name="Kawashima T."/>
            <person name="Lemaire P."/>
            <person name="Martinez D."/>
            <person name="Meinertzhagen I.A."/>
            <person name="Necula S."/>
            <person name="Nonaka M."/>
            <person name="Putnam N."/>
            <person name="Rash S."/>
            <person name="Saiga H."/>
            <person name="Satake M."/>
            <person name="Terry A."/>
            <person name="Yamada L."/>
            <person name="Wang H.G."/>
            <person name="Awazu S."/>
            <person name="Azumi K."/>
            <person name="Boore J."/>
            <person name="Branno M."/>
            <person name="Chin-Bow S."/>
            <person name="DeSantis R."/>
            <person name="Doyle S."/>
            <person name="Francino P."/>
            <person name="Keys D.N."/>
            <person name="Haga S."/>
            <person name="Hayashi H."/>
            <person name="Hino K."/>
            <person name="Imai K.S."/>
            <person name="Inaba K."/>
            <person name="Kano S."/>
            <person name="Kobayashi K."/>
            <person name="Kobayashi M."/>
            <person name="Lee B.I."/>
            <person name="Makabe K.W."/>
            <person name="Manohar C."/>
            <person name="Matassi G."/>
            <person name="Medina M."/>
            <person name="Mochizuki Y."/>
            <person name="Mount S."/>
            <person name="Morishita T."/>
            <person name="Miura S."/>
            <person name="Nakayama A."/>
            <person name="Nishizaka S."/>
            <person name="Nomoto H."/>
            <person name="Ohta F."/>
            <person name="Oishi K."/>
            <person name="Rigoutsos I."/>
            <person name="Sano M."/>
            <person name="Sasaki A."/>
            <person name="Sasakura Y."/>
            <person name="Shoguchi E."/>
            <person name="Shin-i T."/>
            <person name="Spagnuolo A."/>
            <person name="Stainier D."/>
            <person name="Suzuki M.M."/>
            <person name="Tassy O."/>
            <person name="Takatori N."/>
            <person name="Tokuoka M."/>
            <person name="Yagi K."/>
            <person name="Yoshizaki F."/>
            <person name="Wada S."/>
            <person name="Zhang C."/>
            <person name="Hyatt P.D."/>
            <person name="Larimer F."/>
            <person name="Detter C."/>
            <person name="Doggett N."/>
            <person name="Glavina T."/>
            <person name="Hawkins T."/>
            <person name="Richardson P."/>
            <person name="Lucas S."/>
            <person name="Kohara Y."/>
            <person name="Levine M."/>
            <person name="Satoh N."/>
            <person name="Rokhsar D.S."/>
        </authorList>
    </citation>
    <scope>NUCLEOTIDE SEQUENCE [LARGE SCALE GENOMIC DNA]</scope>
</reference>
<dbReference type="HOGENOM" id="CLU_085418_1_0_1"/>
<dbReference type="PANTHER" id="PTHR13072:SF0">
    <property type="entry name" value="DYNACTIN SUBUNIT 6"/>
    <property type="match status" value="1"/>
</dbReference>
<dbReference type="RefSeq" id="XP_002129731.1">
    <property type="nucleotide sequence ID" value="XM_002129695.4"/>
</dbReference>
<evidence type="ECO:0000256" key="4">
    <source>
        <dbReference type="ARBA" id="ARBA00022490"/>
    </source>
</evidence>
<dbReference type="STRING" id="7719.ENSCINP00000005799"/>
<dbReference type="OMA" id="ITMQAET"/>
<dbReference type="OrthoDB" id="2355at2759"/>
<dbReference type="AlphaFoldDB" id="F6WCM2"/>
<dbReference type="InterPro" id="IPR027777">
    <property type="entry name" value="DCTN6"/>
</dbReference>
<comment type="subcellular location">
    <subcellularLocation>
        <location evidence="1">Cytoplasm</location>
        <location evidence="1">Cytoskeleton</location>
    </subcellularLocation>
</comment>
<dbReference type="GeneTree" id="ENSGT00390000017890"/>
<accession>A0A1W2WEX8</accession>
<evidence type="ECO:0000313" key="7">
    <source>
        <dbReference type="Ensembl" id="ENSCINP00000005799.3"/>
    </source>
</evidence>
<accession>F6WCM2</accession>
<proteinExistence type="inferred from homology"/>
<dbReference type="CDD" id="cd04646">
    <property type="entry name" value="LbH_Dynactin_6"/>
    <property type="match status" value="1"/>
</dbReference>
<evidence type="ECO:0000256" key="3">
    <source>
        <dbReference type="ARBA" id="ARBA00016573"/>
    </source>
</evidence>
<sequence>MLSQRKQKTNPNAIVAADALVCEEATLEGSITIGANCVVHPKAGIYAKDGPIVIGQGNIIEEQTRIINRNPPGVTGSSPLIIGNCNTFEVGSEFEGKSLGNNNVLEAKARVGPNTTLSNSCVIGAGCHVNTEEILPENTIICGDNYLRRINNDKLPSQTPQLDFLKKILPNYHFLVKPNKPA</sequence>
<dbReference type="Proteomes" id="UP000008144">
    <property type="component" value="Unassembled WGS sequence"/>
</dbReference>
<dbReference type="KEGG" id="cin:100180245"/>
<dbReference type="GeneID" id="100180245"/>
<organism evidence="7 8">
    <name type="scientific">Ciona intestinalis</name>
    <name type="common">Transparent sea squirt</name>
    <name type="synonym">Ascidia intestinalis</name>
    <dbReference type="NCBI Taxonomy" id="7719"/>
    <lineage>
        <taxon>Eukaryota</taxon>
        <taxon>Metazoa</taxon>
        <taxon>Chordata</taxon>
        <taxon>Tunicata</taxon>
        <taxon>Ascidiacea</taxon>
        <taxon>Phlebobranchia</taxon>
        <taxon>Cionidae</taxon>
        <taxon>Ciona</taxon>
    </lineage>
</organism>
<keyword evidence="8" id="KW-1185">Reference proteome</keyword>
<dbReference type="Gene3D" id="2.160.10.10">
    <property type="entry name" value="Hexapeptide repeat proteins"/>
    <property type="match status" value="1"/>
</dbReference>
<keyword evidence="4" id="KW-0963">Cytoplasm</keyword>
<evidence type="ECO:0000256" key="2">
    <source>
        <dbReference type="ARBA" id="ARBA00007719"/>
    </source>
</evidence>
<evidence type="ECO:0000256" key="1">
    <source>
        <dbReference type="ARBA" id="ARBA00004245"/>
    </source>
</evidence>
<evidence type="ECO:0000313" key="8">
    <source>
        <dbReference type="Proteomes" id="UP000008144"/>
    </source>
</evidence>
<dbReference type="InterPro" id="IPR011004">
    <property type="entry name" value="Trimer_LpxA-like_sf"/>
</dbReference>
<comment type="similarity">
    <text evidence="2">Belongs to the dynactin subunits 5/6 family. Dynactin subunit 6 subfamily.</text>
</comment>